<name>A0AA84ZL63_9TREM</name>
<dbReference type="GO" id="GO:0034464">
    <property type="term" value="C:BBSome"/>
    <property type="evidence" value="ECO:0007669"/>
    <property type="project" value="InterPro"/>
</dbReference>
<reference evidence="4" key="1">
    <citation type="submission" date="2023-11" db="UniProtKB">
        <authorList>
            <consortium name="WormBaseParasite"/>
        </authorList>
    </citation>
    <scope>IDENTIFICATION</scope>
</reference>
<dbReference type="Pfam" id="PF23338">
    <property type="entry name" value="PTHB1_hp"/>
    <property type="match status" value="1"/>
</dbReference>
<accession>A0AA84ZL63</accession>
<evidence type="ECO:0000313" key="4">
    <source>
        <dbReference type="WBParaSite" id="SMRG1_33690.1"/>
    </source>
</evidence>
<proteinExistence type="predicted"/>
<dbReference type="PANTHER" id="PTHR20991">
    <property type="entry name" value="PARATHYROID HORMONE-RESPONSIVE B1 GENE"/>
    <property type="match status" value="1"/>
</dbReference>
<evidence type="ECO:0000259" key="1">
    <source>
        <dbReference type="Pfam" id="PF14727"/>
    </source>
</evidence>
<dbReference type="Pfam" id="PF14727">
    <property type="entry name" value="PHTB1_N"/>
    <property type="match status" value="1"/>
</dbReference>
<protein>
    <submittedName>
        <fullName evidence="4">Protein PTHB1</fullName>
    </submittedName>
</protein>
<feature type="domain" description="PTHB1 N-terminal" evidence="1">
    <location>
        <begin position="1"/>
        <end position="409"/>
    </location>
</feature>
<evidence type="ECO:0000259" key="2">
    <source>
        <dbReference type="Pfam" id="PF23338"/>
    </source>
</evidence>
<organism evidence="3 4">
    <name type="scientific">Schistosoma margrebowiei</name>
    <dbReference type="NCBI Taxonomy" id="48269"/>
    <lineage>
        <taxon>Eukaryota</taxon>
        <taxon>Metazoa</taxon>
        <taxon>Spiralia</taxon>
        <taxon>Lophotrochozoa</taxon>
        <taxon>Platyhelminthes</taxon>
        <taxon>Trematoda</taxon>
        <taxon>Digenea</taxon>
        <taxon>Strigeidida</taxon>
        <taxon>Schistosomatoidea</taxon>
        <taxon>Schistosomatidae</taxon>
        <taxon>Schistosoma</taxon>
    </lineage>
</organism>
<dbReference type="PANTHER" id="PTHR20991:SF0">
    <property type="entry name" value="PROTEIN PTHB1"/>
    <property type="match status" value="1"/>
</dbReference>
<dbReference type="InterPro" id="IPR028073">
    <property type="entry name" value="PHTB1_N_dom"/>
</dbReference>
<dbReference type="Proteomes" id="UP000050790">
    <property type="component" value="Unassembled WGS sequence"/>
</dbReference>
<dbReference type="InterPro" id="IPR055363">
    <property type="entry name" value="PTHB1_hp_dom"/>
</dbReference>
<dbReference type="GO" id="GO:0060271">
    <property type="term" value="P:cilium assembly"/>
    <property type="evidence" value="ECO:0007669"/>
    <property type="project" value="TreeGrafter"/>
</dbReference>
<sequence length="1056" mass="121696">MSLFKTCEIWSSQLHTTNFEDGFCLKLSPLHNLHKSQYFILFGASSGILSIFLPRAAEISVNEKLDDQLHNHNDLCIEYNTEHPILCIGCGNLVTEMCQYQQIAVLHSRMIVVYDFAKSDDSFQGCSDTFSLESWKLTVSFKLNVQKDSYTLLLGKFFEQIQTDVICVQTVDASLYFFNANGELFQITLPNILIPAPLIFVKSIHSLITAASIKLYCFSFLSSNIKHSQTLYTNHENVSLDWSIVLGEPILCMDEIDSEFTTSKHYPLSYVVALGRKRIFLISETGSLLFTRRIEIPSKQLCVYGYSEVNVNSLENLLLTNAQSQVSWVPRFLVTTEKNQLLVFKGAQLLWSALLSSGEIHISMPIFTMELSKCYGKKLPFIGLNFSSGLIVVLHRNGRITLSYLGTDPSNLVVPNIMKSSQNDHNYSNKIDPNQSQLNNESLDEEIHQVNERIDQLIKVHSSLLFSNNNHKKTHLEKDSLPKLKTSIRLNSNRLNINENDELCFIDIDIEFPKKYSIKQFNSVYLLIHSCSPIIIKPNYIEIFSNELNSHNFVLVNHNNSYKYSYTLTCYNVNKFINRENGTSSLINNQLPLDMNVVLMLYYTFTSLNNNNNNNNNEKLNCPTDNSMSFNSHSITKCVTDCIKLPLVLFASSTFVHKNQITGKFSLVFQLVTKFHNHLKNVYLSDLLPNFLPKNDATCFNESSLNNFTICVSFCGLKQMNNDNQQCVYISIKYNKKFKFKLQSNHPETFWPILQELIFHNNLIGKHKTNNDANNLYIVLYTKNARKFMDDGSVSPKSLSSLNFDSYASQLETLFSKLYEYLDDHVNKGIELDNQISKLTVQARHYRAVQREVVERIKHSQPNCLNGFNELLERDMTNLMTACDLLDLLTQEYFQSGYSVISLIILLSFICLFCIQSSSSSSPSSFDFSEFETDFILFQPAHLLTMLHSTVLLENIRSTEFPESILSTESHENNLHHVDFKQYLQAEINYYSEIIQSNHTDPKEQYDLFTNYQDPLKNYNRLLTPKYIYEKFYQLCKQFMSYDHKEIKRLISLLNR</sequence>
<dbReference type="GO" id="GO:0016020">
    <property type="term" value="C:membrane"/>
    <property type="evidence" value="ECO:0007669"/>
    <property type="project" value="TreeGrafter"/>
</dbReference>
<evidence type="ECO:0000313" key="3">
    <source>
        <dbReference type="Proteomes" id="UP000050790"/>
    </source>
</evidence>
<dbReference type="AlphaFoldDB" id="A0AA84ZL63"/>
<feature type="domain" description="PTHB1 hairpin" evidence="2">
    <location>
        <begin position="817"/>
        <end position="910"/>
    </location>
</feature>
<dbReference type="InterPro" id="IPR026511">
    <property type="entry name" value="PTHB1"/>
</dbReference>
<dbReference type="WBParaSite" id="SMRG1_33690.1">
    <property type="protein sequence ID" value="SMRG1_33690.1"/>
    <property type="gene ID" value="SMRG1_33690"/>
</dbReference>